<accession>A0ABD1M6W1</accession>
<evidence type="ECO:0000313" key="2">
    <source>
        <dbReference type="EMBL" id="KAL2331521.1"/>
    </source>
</evidence>
<sequence>MVCLYIFRKYACTFQKRHGLGSQVDGNLKPDSTTFIKDSYLLPLSILSSNHFPPGTPPLPPASTAATSPIGFPSSRRTHALGTLTALSNPTLPASALSPAGKPAPSLAPRSTCPPRSSTATGMSSPSTGGARDTHLRNALRCHTVQRQKPQGNVPKHAHQVAGVCREANSAYRPCRGALGEGSDKKAGLSAQHGRDQGA</sequence>
<name>A0ABD1M6W1_9FABA</name>
<evidence type="ECO:0000256" key="1">
    <source>
        <dbReference type="SAM" id="MobiDB-lite"/>
    </source>
</evidence>
<feature type="region of interest" description="Disordered" evidence="1">
    <location>
        <begin position="175"/>
        <end position="199"/>
    </location>
</feature>
<organism evidence="2 3">
    <name type="scientific">Flemingia macrophylla</name>
    <dbReference type="NCBI Taxonomy" id="520843"/>
    <lineage>
        <taxon>Eukaryota</taxon>
        <taxon>Viridiplantae</taxon>
        <taxon>Streptophyta</taxon>
        <taxon>Embryophyta</taxon>
        <taxon>Tracheophyta</taxon>
        <taxon>Spermatophyta</taxon>
        <taxon>Magnoliopsida</taxon>
        <taxon>eudicotyledons</taxon>
        <taxon>Gunneridae</taxon>
        <taxon>Pentapetalae</taxon>
        <taxon>rosids</taxon>
        <taxon>fabids</taxon>
        <taxon>Fabales</taxon>
        <taxon>Fabaceae</taxon>
        <taxon>Papilionoideae</taxon>
        <taxon>50 kb inversion clade</taxon>
        <taxon>NPAAA clade</taxon>
        <taxon>indigoferoid/millettioid clade</taxon>
        <taxon>Phaseoleae</taxon>
        <taxon>Flemingia</taxon>
    </lineage>
</organism>
<feature type="compositionally biased region" description="Polar residues" evidence="1">
    <location>
        <begin position="114"/>
        <end position="128"/>
    </location>
</feature>
<keyword evidence="3" id="KW-1185">Reference proteome</keyword>
<feature type="compositionally biased region" description="Basic and acidic residues" evidence="1">
    <location>
        <begin position="182"/>
        <end position="199"/>
    </location>
</feature>
<reference evidence="2 3" key="1">
    <citation type="submission" date="2024-08" db="EMBL/GenBank/DDBJ databases">
        <title>Insights into the chromosomal genome structure of Flemingia macrophylla.</title>
        <authorList>
            <person name="Ding Y."/>
            <person name="Zhao Y."/>
            <person name="Bi W."/>
            <person name="Wu M."/>
            <person name="Zhao G."/>
            <person name="Gong Y."/>
            <person name="Li W."/>
            <person name="Zhang P."/>
        </authorList>
    </citation>
    <scope>NUCLEOTIDE SEQUENCE [LARGE SCALE GENOMIC DNA]</scope>
    <source>
        <strain evidence="2">DYQJB</strain>
        <tissue evidence="2">Leaf</tissue>
    </source>
</reference>
<comment type="caution">
    <text evidence="2">The sequence shown here is derived from an EMBL/GenBank/DDBJ whole genome shotgun (WGS) entry which is preliminary data.</text>
</comment>
<dbReference type="EMBL" id="JBGMDY010000006">
    <property type="protein sequence ID" value="KAL2331521.1"/>
    <property type="molecule type" value="Genomic_DNA"/>
</dbReference>
<dbReference type="AlphaFoldDB" id="A0ABD1M6W1"/>
<feature type="region of interest" description="Disordered" evidence="1">
    <location>
        <begin position="89"/>
        <end position="133"/>
    </location>
</feature>
<gene>
    <name evidence="2" type="ORF">Fmac_019102</name>
</gene>
<dbReference type="Proteomes" id="UP001603857">
    <property type="component" value="Unassembled WGS sequence"/>
</dbReference>
<protein>
    <submittedName>
        <fullName evidence="2">Uncharacterized protein</fullName>
    </submittedName>
</protein>
<evidence type="ECO:0000313" key="3">
    <source>
        <dbReference type="Proteomes" id="UP001603857"/>
    </source>
</evidence>
<proteinExistence type="predicted"/>